<dbReference type="AlphaFoldDB" id="A0AAV7L251"/>
<sequence>MWVTAEASRMESYTASGKALWRSSSLMVANPGQGFKFANFKYFMPMFKTCQFTSRRAFRMVSVIVHPAVGLSSEIIALRSPEQNMKVLRFLTGFPLCFRLLTPLQTCHEAAHTWSQRKGRNVAQWVNVAPAGVRAQPFAY</sequence>
<dbReference type="EMBL" id="JANPWB010000016">
    <property type="protein sequence ID" value="KAJ1085223.1"/>
    <property type="molecule type" value="Genomic_DNA"/>
</dbReference>
<evidence type="ECO:0000313" key="1">
    <source>
        <dbReference type="EMBL" id="KAJ1085223.1"/>
    </source>
</evidence>
<organism evidence="1 2">
    <name type="scientific">Pleurodeles waltl</name>
    <name type="common">Iberian ribbed newt</name>
    <dbReference type="NCBI Taxonomy" id="8319"/>
    <lineage>
        <taxon>Eukaryota</taxon>
        <taxon>Metazoa</taxon>
        <taxon>Chordata</taxon>
        <taxon>Craniata</taxon>
        <taxon>Vertebrata</taxon>
        <taxon>Euteleostomi</taxon>
        <taxon>Amphibia</taxon>
        <taxon>Batrachia</taxon>
        <taxon>Caudata</taxon>
        <taxon>Salamandroidea</taxon>
        <taxon>Salamandridae</taxon>
        <taxon>Pleurodelinae</taxon>
        <taxon>Pleurodeles</taxon>
    </lineage>
</organism>
<protein>
    <submittedName>
        <fullName evidence="1">Uncharacterized protein</fullName>
    </submittedName>
</protein>
<dbReference type="Proteomes" id="UP001066276">
    <property type="component" value="Chromosome 12"/>
</dbReference>
<evidence type="ECO:0000313" key="2">
    <source>
        <dbReference type="Proteomes" id="UP001066276"/>
    </source>
</evidence>
<gene>
    <name evidence="1" type="ORF">NDU88_005356</name>
</gene>
<comment type="caution">
    <text evidence="1">The sequence shown here is derived from an EMBL/GenBank/DDBJ whole genome shotgun (WGS) entry which is preliminary data.</text>
</comment>
<accession>A0AAV7L251</accession>
<proteinExistence type="predicted"/>
<keyword evidence="2" id="KW-1185">Reference proteome</keyword>
<name>A0AAV7L251_PLEWA</name>
<reference evidence="1" key="1">
    <citation type="journal article" date="2022" name="bioRxiv">
        <title>Sequencing and chromosome-scale assembly of the giantPleurodeles waltlgenome.</title>
        <authorList>
            <person name="Brown T."/>
            <person name="Elewa A."/>
            <person name="Iarovenko S."/>
            <person name="Subramanian E."/>
            <person name="Araus A.J."/>
            <person name="Petzold A."/>
            <person name="Susuki M."/>
            <person name="Suzuki K.-i.T."/>
            <person name="Hayashi T."/>
            <person name="Toyoda A."/>
            <person name="Oliveira C."/>
            <person name="Osipova E."/>
            <person name="Leigh N.D."/>
            <person name="Simon A."/>
            <person name="Yun M.H."/>
        </authorList>
    </citation>
    <scope>NUCLEOTIDE SEQUENCE</scope>
    <source>
        <strain evidence="1">20211129_DDA</strain>
        <tissue evidence="1">Liver</tissue>
    </source>
</reference>